<protein>
    <submittedName>
        <fullName evidence="2">Uncharacterized protein</fullName>
    </submittedName>
</protein>
<name>A0A1I7Y964_9BILA</name>
<reference evidence="2" key="1">
    <citation type="submission" date="2016-11" db="UniProtKB">
        <authorList>
            <consortium name="WormBaseParasite"/>
        </authorList>
    </citation>
    <scope>IDENTIFICATION</scope>
</reference>
<accession>A0A1I7Y964</accession>
<keyword evidence="1" id="KW-1185">Reference proteome</keyword>
<sequence>MSLARWKVRNRARNTIRAIHIAFPRRRWGPERKKRKTERAAISVWKCVQRPLRRHRTDVRGSERWISRLVRVVEWCDTALRNGAKSSNFEYGN</sequence>
<dbReference type="WBParaSite" id="L893_g13750.t1">
    <property type="protein sequence ID" value="L893_g13750.t1"/>
    <property type="gene ID" value="L893_g13750"/>
</dbReference>
<organism evidence="1 2">
    <name type="scientific">Steinernema glaseri</name>
    <dbReference type="NCBI Taxonomy" id="37863"/>
    <lineage>
        <taxon>Eukaryota</taxon>
        <taxon>Metazoa</taxon>
        <taxon>Ecdysozoa</taxon>
        <taxon>Nematoda</taxon>
        <taxon>Chromadorea</taxon>
        <taxon>Rhabditida</taxon>
        <taxon>Tylenchina</taxon>
        <taxon>Panagrolaimomorpha</taxon>
        <taxon>Strongyloidoidea</taxon>
        <taxon>Steinernematidae</taxon>
        <taxon>Steinernema</taxon>
    </lineage>
</organism>
<proteinExistence type="predicted"/>
<dbReference type="Proteomes" id="UP000095287">
    <property type="component" value="Unplaced"/>
</dbReference>
<evidence type="ECO:0000313" key="2">
    <source>
        <dbReference type="WBParaSite" id="L893_g13750.t1"/>
    </source>
</evidence>
<evidence type="ECO:0000313" key="1">
    <source>
        <dbReference type="Proteomes" id="UP000095287"/>
    </source>
</evidence>
<dbReference type="AlphaFoldDB" id="A0A1I7Y964"/>